<organism evidence="2 3">
    <name type="scientific">Auricularia subglabra (strain TFB-10046 / SS5)</name>
    <name type="common">White-rot fungus</name>
    <name type="synonym">Auricularia delicata (strain TFB10046)</name>
    <dbReference type="NCBI Taxonomy" id="717982"/>
    <lineage>
        <taxon>Eukaryota</taxon>
        <taxon>Fungi</taxon>
        <taxon>Dikarya</taxon>
        <taxon>Basidiomycota</taxon>
        <taxon>Agaricomycotina</taxon>
        <taxon>Agaricomycetes</taxon>
        <taxon>Auriculariales</taxon>
        <taxon>Auriculariaceae</taxon>
        <taxon>Auricularia</taxon>
    </lineage>
</organism>
<dbReference type="KEGG" id="adl:AURDEDRAFT_71492"/>
<dbReference type="PANTHER" id="PTHR48228">
    <property type="entry name" value="SUCCINYL-COA--D-CITRAMALATE COA-TRANSFERASE"/>
    <property type="match status" value="1"/>
</dbReference>
<dbReference type="InParanoid" id="J0D184"/>
<dbReference type="InterPro" id="IPR003673">
    <property type="entry name" value="CoA-Trfase_fam_III"/>
</dbReference>
<dbReference type="EMBL" id="JH687817">
    <property type="protein sequence ID" value="EJD39105.1"/>
    <property type="molecule type" value="Genomic_DNA"/>
</dbReference>
<reference evidence="3" key="1">
    <citation type="journal article" date="2012" name="Science">
        <title>The Paleozoic origin of enzymatic lignin decomposition reconstructed from 31 fungal genomes.</title>
        <authorList>
            <person name="Floudas D."/>
            <person name="Binder M."/>
            <person name="Riley R."/>
            <person name="Barry K."/>
            <person name="Blanchette R.A."/>
            <person name="Henrissat B."/>
            <person name="Martinez A.T."/>
            <person name="Otillar R."/>
            <person name="Spatafora J.W."/>
            <person name="Yadav J.S."/>
            <person name="Aerts A."/>
            <person name="Benoit I."/>
            <person name="Boyd A."/>
            <person name="Carlson A."/>
            <person name="Copeland A."/>
            <person name="Coutinho P.M."/>
            <person name="de Vries R.P."/>
            <person name="Ferreira P."/>
            <person name="Findley K."/>
            <person name="Foster B."/>
            <person name="Gaskell J."/>
            <person name="Glotzer D."/>
            <person name="Gorecki P."/>
            <person name="Heitman J."/>
            <person name="Hesse C."/>
            <person name="Hori C."/>
            <person name="Igarashi K."/>
            <person name="Jurgens J.A."/>
            <person name="Kallen N."/>
            <person name="Kersten P."/>
            <person name="Kohler A."/>
            <person name="Kuees U."/>
            <person name="Kumar T.K.A."/>
            <person name="Kuo A."/>
            <person name="LaButti K."/>
            <person name="Larrondo L.F."/>
            <person name="Lindquist E."/>
            <person name="Ling A."/>
            <person name="Lombard V."/>
            <person name="Lucas S."/>
            <person name="Lundell T."/>
            <person name="Martin R."/>
            <person name="McLaughlin D.J."/>
            <person name="Morgenstern I."/>
            <person name="Morin E."/>
            <person name="Murat C."/>
            <person name="Nagy L.G."/>
            <person name="Nolan M."/>
            <person name="Ohm R.A."/>
            <person name="Patyshakuliyeva A."/>
            <person name="Rokas A."/>
            <person name="Ruiz-Duenas F.J."/>
            <person name="Sabat G."/>
            <person name="Salamov A."/>
            <person name="Samejima M."/>
            <person name="Schmutz J."/>
            <person name="Slot J.C."/>
            <person name="St John F."/>
            <person name="Stenlid J."/>
            <person name="Sun H."/>
            <person name="Sun S."/>
            <person name="Syed K."/>
            <person name="Tsang A."/>
            <person name="Wiebenga A."/>
            <person name="Young D."/>
            <person name="Pisabarro A."/>
            <person name="Eastwood D.C."/>
            <person name="Martin F."/>
            <person name="Cullen D."/>
            <person name="Grigoriev I.V."/>
            <person name="Hibbett D.S."/>
        </authorList>
    </citation>
    <scope>NUCLEOTIDE SEQUENCE [LARGE SCALE GENOMIC DNA]</scope>
    <source>
        <strain evidence="3">TFB10046</strain>
    </source>
</reference>
<dbReference type="InterPro" id="IPR023606">
    <property type="entry name" value="CoA-Trfase_III_dom_1_sf"/>
</dbReference>
<keyword evidence="3" id="KW-1185">Reference proteome</keyword>
<dbReference type="Gene3D" id="3.30.1540.10">
    <property type="entry name" value="formyl-coa transferase, domain 3"/>
    <property type="match status" value="1"/>
</dbReference>
<sequence length="391" mass="41944">MALEGIKVIELAGLAPVPFAGMMLADMGASVVRIDRPSPVSVPAGDMLARGKRSLSLDLRAPRGLAVAKQLIAQADVLLDPYRPGVLEKMGLGPDVFLGDQGLNRRLVYARISGYVCVIRGSSTPNRSEGHDLNYLAATGVLHLLPRLSDGTPSFPVNLLADFAGGGHLCATGVLAALLERARTGNGQVVATDMVSGARYVSSFVLAHAQDPYSSLFASEHNTGPALLGGGAPFYSVYECKDGGFVSVACLEPRFFAAFLRTFKEHCPGDFDEASQMDLERWEELRRYLRDGFKSRTRDEWARTFEHEKDACVFPVLTPSEAAQRSGDAKSQTVAPHPRLTGTPTALPAFATLTPGLHSREVLSEFGFDSTRIAELFAAGVVAEHSEVAKL</sequence>
<proteinExistence type="inferred from homology"/>
<dbReference type="SUPFAM" id="SSF89796">
    <property type="entry name" value="CoA-transferase family III (CaiB/BaiF)"/>
    <property type="match status" value="1"/>
</dbReference>
<dbReference type="OMA" id="VVIDPFR"/>
<dbReference type="PANTHER" id="PTHR48228:SF5">
    <property type="entry name" value="ALPHA-METHYLACYL-COA RACEMASE"/>
    <property type="match status" value="1"/>
</dbReference>
<dbReference type="InterPro" id="IPR044855">
    <property type="entry name" value="CoA-Trfase_III_dom3_sf"/>
</dbReference>
<dbReference type="GO" id="GO:0016740">
    <property type="term" value="F:transferase activity"/>
    <property type="evidence" value="ECO:0007669"/>
    <property type="project" value="UniProtKB-KW"/>
</dbReference>
<dbReference type="Gene3D" id="3.40.50.10540">
    <property type="entry name" value="Crotonobetainyl-coa:carnitine coa-transferase, domain 1"/>
    <property type="match status" value="1"/>
</dbReference>
<dbReference type="AlphaFoldDB" id="J0D184"/>
<gene>
    <name evidence="2" type="ORF">AURDEDRAFT_71492</name>
</gene>
<dbReference type="Pfam" id="PF02515">
    <property type="entry name" value="CoA_transf_3"/>
    <property type="match status" value="1"/>
</dbReference>
<protein>
    <submittedName>
        <fullName evidence="2">CoA-transferase family III</fullName>
    </submittedName>
</protein>
<dbReference type="InterPro" id="IPR050509">
    <property type="entry name" value="CoA-transferase_III"/>
</dbReference>
<name>J0D184_AURST</name>
<dbReference type="eggNOG" id="KOG3957">
    <property type="taxonomic scope" value="Eukaryota"/>
</dbReference>
<accession>J0D184</accession>
<dbReference type="OrthoDB" id="16747at2759"/>
<evidence type="ECO:0000256" key="1">
    <source>
        <dbReference type="ARBA" id="ARBA00008383"/>
    </source>
</evidence>
<evidence type="ECO:0000313" key="2">
    <source>
        <dbReference type="EMBL" id="EJD39105.1"/>
    </source>
</evidence>
<keyword evidence="2" id="KW-0808">Transferase</keyword>
<evidence type="ECO:0000313" key="3">
    <source>
        <dbReference type="Proteomes" id="UP000006514"/>
    </source>
</evidence>
<dbReference type="Proteomes" id="UP000006514">
    <property type="component" value="Unassembled WGS sequence"/>
</dbReference>
<comment type="similarity">
    <text evidence="1">Belongs to the CoA-transferase III family.</text>
</comment>